<comment type="caution">
    <text evidence="3">The sequence shown here is derived from an EMBL/GenBank/DDBJ whole genome shotgun (WGS) entry which is preliminary data.</text>
</comment>
<evidence type="ECO:0000256" key="1">
    <source>
        <dbReference type="ARBA" id="ARBA00006484"/>
    </source>
</evidence>
<protein>
    <submittedName>
        <fullName evidence="3">SDR family oxidoreductase</fullName>
    </submittedName>
</protein>
<dbReference type="Proteomes" id="UP001207654">
    <property type="component" value="Unassembled WGS sequence"/>
</dbReference>
<sequence length="245" mass="26075">MKKVIVLGATSAIARSTVQLLSSRGASLYLVGRNAERLEAVANEARSRGAASVYTEALDLDDLAQHEALVERATTALGGLDGALLAHGILGNQEAAQRSYSEAEKVLRTNFLSAVSLLTPLANRFEAQKAGTLVVISSVAGDRGRQSNYVYGASKGALSVFLQGLRNRLARSGVAVVTVKPGFVDTPMTADMKKNALFATPDKVARGIVRAADAGKDEVYLPGFWGPIMFAIRGIPERVFKRMKL</sequence>
<reference evidence="3 4" key="1">
    <citation type="submission" date="2022-11" db="EMBL/GenBank/DDBJ databases">
        <title>Minimal conservation of predation-associated metabolite biosynthetic gene clusters underscores biosynthetic potential of Myxococcota including descriptions for ten novel species: Archangium lansinium sp. nov., Myxococcus landrumus sp. nov., Nannocystis bai.</title>
        <authorList>
            <person name="Ahearne A."/>
            <person name="Stevens C."/>
            <person name="Phillips K."/>
        </authorList>
    </citation>
    <scope>NUCLEOTIDE SEQUENCE [LARGE SCALE GENOMIC DNA]</scope>
    <source>
        <strain evidence="3 4">MIWBW</strain>
    </source>
</reference>
<dbReference type="Gene3D" id="3.40.50.720">
    <property type="entry name" value="NAD(P)-binding Rossmann-like Domain"/>
    <property type="match status" value="1"/>
</dbReference>
<dbReference type="PROSITE" id="PS00061">
    <property type="entry name" value="ADH_SHORT"/>
    <property type="match status" value="1"/>
</dbReference>
<dbReference type="InterPro" id="IPR036291">
    <property type="entry name" value="NAD(P)-bd_dom_sf"/>
</dbReference>
<dbReference type="Pfam" id="PF00106">
    <property type="entry name" value="adh_short"/>
    <property type="match status" value="1"/>
</dbReference>
<keyword evidence="2" id="KW-0560">Oxidoreductase</keyword>
<dbReference type="PRINTS" id="PR00081">
    <property type="entry name" value="GDHRDH"/>
</dbReference>
<dbReference type="PANTHER" id="PTHR44196:SF1">
    <property type="entry name" value="DEHYDROGENASE_REDUCTASE SDR FAMILY MEMBER 7B"/>
    <property type="match status" value="1"/>
</dbReference>
<dbReference type="EMBL" id="JAPNKA010000001">
    <property type="protein sequence ID" value="MCY1082117.1"/>
    <property type="molecule type" value="Genomic_DNA"/>
</dbReference>
<evidence type="ECO:0000256" key="2">
    <source>
        <dbReference type="ARBA" id="ARBA00023002"/>
    </source>
</evidence>
<gene>
    <name evidence="3" type="ORF">OV287_47510</name>
</gene>
<comment type="similarity">
    <text evidence="1">Belongs to the short-chain dehydrogenases/reductases (SDR) family.</text>
</comment>
<dbReference type="NCBIfam" id="NF005489">
    <property type="entry name" value="PRK07102.1"/>
    <property type="match status" value="1"/>
</dbReference>
<evidence type="ECO:0000313" key="4">
    <source>
        <dbReference type="Proteomes" id="UP001207654"/>
    </source>
</evidence>
<organism evidence="3 4">
    <name type="scientific">Archangium lansingense</name>
    <dbReference type="NCBI Taxonomy" id="2995310"/>
    <lineage>
        <taxon>Bacteria</taxon>
        <taxon>Pseudomonadati</taxon>
        <taxon>Myxococcota</taxon>
        <taxon>Myxococcia</taxon>
        <taxon>Myxococcales</taxon>
        <taxon>Cystobacterineae</taxon>
        <taxon>Archangiaceae</taxon>
        <taxon>Archangium</taxon>
    </lineage>
</organism>
<keyword evidence="4" id="KW-1185">Reference proteome</keyword>
<proteinExistence type="inferred from homology"/>
<dbReference type="InterPro" id="IPR002347">
    <property type="entry name" value="SDR_fam"/>
</dbReference>
<accession>A0ABT4AMQ9</accession>
<dbReference type="RefSeq" id="WP_267540693.1">
    <property type="nucleotide sequence ID" value="NZ_JAPNKA010000001.1"/>
</dbReference>
<dbReference type="PANTHER" id="PTHR44196">
    <property type="entry name" value="DEHYDROGENASE/REDUCTASE SDR FAMILY MEMBER 7B"/>
    <property type="match status" value="1"/>
</dbReference>
<name>A0ABT4AMQ9_9BACT</name>
<dbReference type="InterPro" id="IPR020904">
    <property type="entry name" value="Sc_DH/Rdtase_CS"/>
</dbReference>
<dbReference type="SUPFAM" id="SSF51735">
    <property type="entry name" value="NAD(P)-binding Rossmann-fold domains"/>
    <property type="match status" value="1"/>
</dbReference>
<evidence type="ECO:0000313" key="3">
    <source>
        <dbReference type="EMBL" id="MCY1082117.1"/>
    </source>
</evidence>